<evidence type="ECO:0000313" key="2">
    <source>
        <dbReference type="EMBL" id="MBF4500650.1"/>
    </source>
</evidence>
<dbReference type="AlphaFoldDB" id="A0A8J7G1Y0"/>
<evidence type="ECO:0000313" key="3">
    <source>
        <dbReference type="Proteomes" id="UP000622653"/>
    </source>
</evidence>
<keyword evidence="3" id="KW-1185">Reference proteome</keyword>
<dbReference type="PROSITE" id="PS51257">
    <property type="entry name" value="PROKAR_LIPOPROTEIN"/>
    <property type="match status" value="1"/>
</dbReference>
<proteinExistence type="predicted"/>
<dbReference type="EMBL" id="JADKPV010000001">
    <property type="protein sequence ID" value="MBF4500650.1"/>
    <property type="molecule type" value="Genomic_DNA"/>
</dbReference>
<evidence type="ECO:0000256" key="1">
    <source>
        <dbReference type="SAM" id="SignalP"/>
    </source>
</evidence>
<sequence length="117" mass="12261">MKKGIFILVLSSLLWIGACGKGADINPDAEGPTNRETPNQPAVTETVSGIVETIVGTDVTVDVTEGVVTGRVVFHMANVDGDAFKNLKEGDTIEVVFNGVVTDSIPPQATASDFSKK</sequence>
<accession>A0A8J7G1Y0</accession>
<feature type="signal peptide" evidence="1">
    <location>
        <begin position="1"/>
        <end position="23"/>
    </location>
</feature>
<protein>
    <recommendedName>
        <fullName evidence="4">DUF5666 domain-containing protein</fullName>
    </recommendedName>
</protein>
<evidence type="ECO:0008006" key="4">
    <source>
        <dbReference type="Google" id="ProtNLM"/>
    </source>
</evidence>
<name>A0A8J7G1Y0_9BACL</name>
<organism evidence="2 3">
    <name type="scientific">Savagea serpentis</name>
    <dbReference type="NCBI Taxonomy" id="2785297"/>
    <lineage>
        <taxon>Bacteria</taxon>
        <taxon>Bacillati</taxon>
        <taxon>Bacillota</taxon>
        <taxon>Bacilli</taxon>
        <taxon>Bacillales</taxon>
        <taxon>Caryophanaceae</taxon>
        <taxon>Savagea</taxon>
    </lineage>
</organism>
<feature type="chain" id="PRO_5035318078" description="DUF5666 domain-containing protein" evidence="1">
    <location>
        <begin position="24"/>
        <end position="117"/>
    </location>
</feature>
<reference evidence="2" key="1">
    <citation type="submission" date="2020-11" db="EMBL/GenBank/DDBJ databases">
        <title>Multidrug resistant novel bacterium Savagea serpentis sp. nov., isolated from the scats of a vine snake (Ahaetulla nasuta).</title>
        <authorList>
            <person name="Venkata Ramana V."/>
            <person name="Vikas Patil S."/>
            <person name="Yogita Lugani V."/>
        </authorList>
    </citation>
    <scope>NUCLEOTIDE SEQUENCE</scope>
    <source>
        <strain evidence="2">SN6</strain>
    </source>
</reference>
<comment type="caution">
    <text evidence="2">The sequence shown here is derived from an EMBL/GenBank/DDBJ whole genome shotgun (WGS) entry which is preliminary data.</text>
</comment>
<keyword evidence="1" id="KW-0732">Signal</keyword>
<dbReference type="Proteomes" id="UP000622653">
    <property type="component" value="Unassembled WGS sequence"/>
</dbReference>
<dbReference type="RefSeq" id="WP_194562079.1">
    <property type="nucleotide sequence ID" value="NZ_JADKPV010000001.1"/>
</dbReference>
<gene>
    <name evidence="2" type="ORF">IRY55_04665</name>
</gene>